<dbReference type="Proteomes" id="UP001064027">
    <property type="component" value="Chromosome"/>
</dbReference>
<reference evidence="1" key="1">
    <citation type="submission" date="2022-09" db="EMBL/GenBank/DDBJ databases">
        <title>Complete genome sequence of Rossellomorea vietnamensis strain RL-WG62, a newly isolated PGPR with the potential for plant salinity stress alleviation.</title>
        <authorList>
            <person name="Ren L."/>
            <person name="Wang G."/>
            <person name="Hu H."/>
        </authorList>
    </citation>
    <scope>NUCLEOTIDE SEQUENCE</scope>
    <source>
        <strain evidence="1">RL-WG62</strain>
    </source>
</reference>
<keyword evidence="1" id="KW-0436">Ligase</keyword>
<evidence type="ECO:0000313" key="2">
    <source>
        <dbReference type="Proteomes" id="UP001064027"/>
    </source>
</evidence>
<gene>
    <name evidence="1" type="ORF">N5C46_15965</name>
</gene>
<organism evidence="1 2">
    <name type="scientific">Rossellomorea vietnamensis</name>
    <dbReference type="NCBI Taxonomy" id="218284"/>
    <lineage>
        <taxon>Bacteria</taxon>
        <taxon>Bacillati</taxon>
        <taxon>Bacillota</taxon>
        <taxon>Bacilli</taxon>
        <taxon>Bacillales</taxon>
        <taxon>Bacillaceae</taxon>
        <taxon>Rossellomorea</taxon>
    </lineage>
</organism>
<dbReference type="EMBL" id="CP104558">
    <property type="protein sequence ID" value="UXH43178.1"/>
    <property type="molecule type" value="Genomic_DNA"/>
</dbReference>
<protein>
    <submittedName>
        <fullName evidence="1">O-antigen ligase family protein</fullName>
    </submittedName>
</protein>
<sequence>MSIKFSFHKNITFLISLLILVSLITYLPQTLALMKGSNIHTSEEAGLRFLREAILCIIVFYMIFWIKKYPSPSKSFLAVTIFFFCYTLLEIANMISKEYPLLVPISGLRIFQYTPIAYAGFILASNNYTVSLEKIANSLKFFLLIQLVAGIYQILNAPPFFGSTILGSRPFGTFSSPNIFGLTFASCGLLFYFTNNKKNNKWILLSLIGASISGSRSAFLGAVIILGFIFLFKLTKKSRLLFIPSIPLILTSIYFISRSPLISGRDIQGEPRFAVWDTILQNLNSSFDFLFGWGLGLGSNTVTNIFGYDFFDGQFFSDSVYIFVFSSYGIIGFLFYLAVLIFTLLYCKNMKSTLLIFFIAFYSNIFVIWEIFPANVILMLLWGWVLGDVKYSNKQTENNTLSLKLIPNAKSS</sequence>
<proteinExistence type="predicted"/>
<name>A0ACD4C3U8_9BACI</name>
<accession>A0ACD4C3U8</accession>
<keyword evidence="2" id="KW-1185">Reference proteome</keyword>
<evidence type="ECO:0000313" key="1">
    <source>
        <dbReference type="EMBL" id="UXH43178.1"/>
    </source>
</evidence>